<comment type="caution">
    <text evidence="1">The sequence shown here is derived from an EMBL/GenBank/DDBJ whole genome shotgun (WGS) entry which is preliminary data.</text>
</comment>
<gene>
    <name evidence="1" type="ORF">D7Z26_15310</name>
</gene>
<organism evidence="1 2">
    <name type="scientific">Cohnella endophytica</name>
    <dbReference type="NCBI Taxonomy" id="2419778"/>
    <lineage>
        <taxon>Bacteria</taxon>
        <taxon>Bacillati</taxon>
        <taxon>Bacillota</taxon>
        <taxon>Bacilli</taxon>
        <taxon>Bacillales</taxon>
        <taxon>Paenibacillaceae</taxon>
        <taxon>Cohnella</taxon>
    </lineage>
</organism>
<reference evidence="1 2" key="1">
    <citation type="submission" date="2018-10" db="EMBL/GenBank/DDBJ databases">
        <title>Cohnella sp. M2MS4P-1, whole genome shotgun sequence.</title>
        <authorList>
            <person name="Tuo L."/>
        </authorList>
    </citation>
    <scope>NUCLEOTIDE SEQUENCE [LARGE SCALE GENOMIC DNA]</scope>
    <source>
        <strain evidence="1 2">M2MS4P-1</strain>
    </source>
</reference>
<sequence length="62" mass="7190">MPSQMIYTTEHIDISADSDKKHVHIELSTSGYRPKYVSLFIDDRQELDRIIEALQQAKNALE</sequence>
<protein>
    <submittedName>
        <fullName evidence="1">Uncharacterized protein</fullName>
    </submittedName>
</protein>
<evidence type="ECO:0000313" key="2">
    <source>
        <dbReference type="Proteomes" id="UP000282076"/>
    </source>
</evidence>
<name>A0A494XR57_9BACL</name>
<accession>A0A494XR57</accession>
<evidence type="ECO:0000313" key="1">
    <source>
        <dbReference type="EMBL" id="RKP53098.1"/>
    </source>
</evidence>
<dbReference type="Proteomes" id="UP000282076">
    <property type="component" value="Unassembled WGS sequence"/>
</dbReference>
<dbReference type="AlphaFoldDB" id="A0A494XR57"/>
<dbReference type="RefSeq" id="WP_120977842.1">
    <property type="nucleotide sequence ID" value="NZ_RBZM01000006.1"/>
</dbReference>
<dbReference type="EMBL" id="RBZM01000006">
    <property type="protein sequence ID" value="RKP53098.1"/>
    <property type="molecule type" value="Genomic_DNA"/>
</dbReference>
<keyword evidence="2" id="KW-1185">Reference proteome</keyword>
<proteinExistence type="predicted"/>
<dbReference type="OrthoDB" id="2628251at2"/>